<dbReference type="Gene3D" id="3.90.25.10">
    <property type="entry name" value="UDP-galactose 4-epimerase, domain 1"/>
    <property type="match status" value="1"/>
</dbReference>
<protein>
    <submittedName>
        <fullName evidence="2">NAD(P)H-binding protein</fullName>
    </submittedName>
</protein>
<organism evidence="2 3">
    <name type="scientific">Streptomyces litchfieldiae</name>
    <dbReference type="NCBI Taxonomy" id="3075543"/>
    <lineage>
        <taxon>Bacteria</taxon>
        <taxon>Bacillati</taxon>
        <taxon>Actinomycetota</taxon>
        <taxon>Actinomycetes</taxon>
        <taxon>Kitasatosporales</taxon>
        <taxon>Streptomycetaceae</taxon>
        <taxon>Streptomyces</taxon>
    </lineage>
</organism>
<dbReference type="InterPro" id="IPR016040">
    <property type="entry name" value="NAD(P)-bd_dom"/>
</dbReference>
<dbReference type="SUPFAM" id="SSF51735">
    <property type="entry name" value="NAD(P)-binding Rossmann-fold domains"/>
    <property type="match status" value="1"/>
</dbReference>
<dbReference type="PANTHER" id="PTHR43162">
    <property type="match status" value="1"/>
</dbReference>
<name>A0ABU2MJE0_9ACTN</name>
<gene>
    <name evidence="2" type="ORF">RM590_03545</name>
</gene>
<dbReference type="EMBL" id="JAVREL010000002">
    <property type="protein sequence ID" value="MDT0341718.1"/>
    <property type="molecule type" value="Genomic_DNA"/>
</dbReference>
<comment type="caution">
    <text evidence="2">The sequence shown here is derived from an EMBL/GenBank/DDBJ whole genome shotgun (WGS) entry which is preliminary data.</text>
</comment>
<dbReference type="InterPro" id="IPR051604">
    <property type="entry name" value="Ergot_Alk_Oxidoreductase"/>
</dbReference>
<proteinExistence type="predicted"/>
<dbReference type="PANTHER" id="PTHR43162:SF1">
    <property type="entry name" value="PRESTALK A DIFFERENTIATION PROTEIN A"/>
    <property type="match status" value="1"/>
</dbReference>
<accession>A0ABU2MJE0</accession>
<dbReference type="Gene3D" id="3.40.50.720">
    <property type="entry name" value="NAD(P)-binding Rossmann-like Domain"/>
    <property type="match status" value="1"/>
</dbReference>
<evidence type="ECO:0000259" key="1">
    <source>
        <dbReference type="Pfam" id="PF13460"/>
    </source>
</evidence>
<feature type="domain" description="NAD(P)-binding" evidence="1">
    <location>
        <begin position="10"/>
        <end position="172"/>
    </location>
</feature>
<reference evidence="3" key="1">
    <citation type="submission" date="2023-07" db="EMBL/GenBank/DDBJ databases">
        <title>30 novel species of actinomycetes from the DSMZ collection.</title>
        <authorList>
            <person name="Nouioui I."/>
        </authorList>
    </citation>
    <scope>NUCLEOTIDE SEQUENCE [LARGE SCALE GENOMIC DNA]</scope>
    <source>
        <strain evidence="3">DSM 44938</strain>
    </source>
</reference>
<dbReference type="InterPro" id="IPR036291">
    <property type="entry name" value="NAD(P)-bd_dom_sf"/>
</dbReference>
<evidence type="ECO:0000313" key="3">
    <source>
        <dbReference type="Proteomes" id="UP001183246"/>
    </source>
</evidence>
<dbReference type="Pfam" id="PF13460">
    <property type="entry name" value="NAD_binding_10"/>
    <property type="match status" value="1"/>
</dbReference>
<sequence>MNNDEILVTGATGKTGRRVTRKLRADGRTVRAASRSGEVPFHWEKPETWTAALAGAGAVYLVAPEEPGTVAAFVERAVAAGVGRFVVLSGRGLDRAAPVGFMVAMAAAERAVRDAGVDWAVIRANNFNQNFDEDLWLEPLRAGRLALPAGAVPEPFVDVEDVAEVAAALLTREGRLGGEVYELSGPRGLTFAEATEVIARAAGRPIAYEELTPEEYGAELLAEGWPPEAVEGVNAMFALMAAGHLAPPADGVARVLGREPVAFEDWAARTAPAGAWAAEGGR</sequence>
<dbReference type="RefSeq" id="WP_311702867.1">
    <property type="nucleotide sequence ID" value="NZ_JAVREL010000002.1"/>
</dbReference>
<keyword evidence="3" id="KW-1185">Reference proteome</keyword>
<evidence type="ECO:0000313" key="2">
    <source>
        <dbReference type="EMBL" id="MDT0341718.1"/>
    </source>
</evidence>
<dbReference type="Proteomes" id="UP001183246">
    <property type="component" value="Unassembled WGS sequence"/>
</dbReference>